<evidence type="ECO:0000313" key="1">
    <source>
        <dbReference type="EMBL" id="HIY68475.1"/>
    </source>
</evidence>
<reference evidence="1" key="2">
    <citation type="submission" date="2021-04" db="EMBL/GenBank/DDBJ databases">
        <authorList>
            <person name="Gilroy R."/>
        </authorList>
    </citation>
    <scope>NUCLEOTIDE SEQUENCE</scope>
    <source>
        <strain evidence="1">5134</strain>
    </source>
</reference>
<comment type="caution">
    <text evidence="1">The sequence shown here is derived from an EMBL/GenBank/DDBJ whole genome shotgun (WGS) entry which is preliminary data.</text>
</comment>
<reference evidence="1" key="1">
    <citation type="journal article" date="2021" name="PeerJ">
        <title>Extensive microbial diversity within the chicken gut microbiome revealed by metagenomics and culture.</title>
        <authorList>
            <person name="Gilroy R."/>
            <person name="Ravi A."/>
            <person name="Getino M."/>
            <person name="Pursley I."/>
            <person name="Horton D.L."/>
            <person name="Alikhan N.F."/>
            <person name="Baker D."/>
            <person name="Gharbi K."/>
            <person name="Hall N."/>
            <person name="Watson M."/>
            <person name="Adriaenssens E.M."/>
            <person name="Foster-Nyarko E."/>
            <person name="Jarju S."/>
            <person name="Secka A."/>
            <person name="Antonio M."/>
            <person name="Oren A."/>
            <person name="Chaudhuri R.R."/>
            <person name="La Ragione R."/>
            <person name="Hildebrand F."/>
            <person name="Pallen M.J."/>
        </authorList>
    </citation>
    <scope>NUCLEOTIDE SEQUENCE</scope>
    <source>
        <strain evidence="1">5134</strain>
    </source>
</reference>
<organism evidence="1 2">
    <name type="scientific">Candidatus Alistipes intestinigallinarum</name>
    <dbReference type="NCBI Taxonomy" id="2838440"/>
    <lineage>
        <taxon>Bacteria</taxon>
        <taxon>Pseudomonadati</taxon>
        <taxon>Bacteroidota</taxon>
        <taxon>Bacteroidia</taxon>
        <taxon>Bacteroidales</taxon>
        <taxon>Rikenellaceae</taxon>
        <taxon>Alistipes</taxon>
    </lineage>
</organism>
<protein>
    <submittedName>
        <fullName evidence="1">Uncharacterized protein</fullName>
    </submittedName>
</protein>
<accession>A0A9D1Z0I1</accession>
<sequence>MKKLCSLILCAACSTACVDMEYDLSNINTDNIAIGDESSRFEVPLLKVLVSMDELNGTDGDAIDEIFNEADTWLPSQLPNQDENGMYVLVQQLVGNEDYVDHVLSGLLDQMASDSEKLDQVASLLQEKYYDEFSSLLPGVSVEEFKNEFIELYSDNELLRQRLDEKIEELARGYLTGLEVSLPALTYSVDRIDLSDDVVDMLVENLDGKEVSEPKNTLHMAGTIDNRLPVSITASPVFTPTEVAFTAEIEANNDANVLPETRLFADDLQSIVRGLTIEIAVNINKYYPGKGFDRGTIGDEKVQPQLTINLHLIKRGALKFDI</sequence>
<dbReference type="EMBL" id="DXDA01000029">
    <property type="protein sequence ID" value="HIY68475.1"/>
    <property type="molecule type" value="Genomic_DNA"/>
</dbReference>
<gene>
    <name evidence="1" type="ORF">H9828_03560</name>
</gene>
<evidence type="ECO:0000313" key="2">
    <source>
        <dbReference type="Proteomes" id="UP000886844"/>
    </source>
</evidence>
<dbReference type="AlphaFoldDB" id="A0A9D1Z0I1"/>
<name>A0A9D1Z0I1_9BACT</name>
<dbReference type="Proteomes" id="UP000886844">
    <property type="component" value="Unassembled WGS sequence"/>
</dbReference>
<proteinExistence type="predicted"/>